<keyword evidence="3" id="KW-1185">Reference proteome</keyword>
<dbReference type="GeneID" id="37039527"/>
<evidence type="ECO:0000256" key="1">
    <source>
        <dbReference type="SAM" id="MobiDB-lite"/>
    </source>
</evidence>
<feature type="compositionally biased region" description="Polar residues" evidence="1">
    <location>
        <begin position="200"/>
        <end position="215"/>
    </location>
</feature>
<protein>
    <submittedName>
        <fullName evidence="2">Uncharacterized protein</fullName>
    </submittedName>
</protein>
<proteinExistence type="predicted"/>
<evidence type="ECO:0000313" key="2">
    <source>
        <dbReference type="EMBL" id="PWN46016.1"/>
    </source>
</evidence>
<name>A0A316W7W9_9BASI</name>
<feature type="region of interest" description="Disordered" evidence="1">
    <location>
        <begin position="39"/>
        <end position="73"/>
    </location>
</feature>
<evidence type="ECO:0000313" key="3">
    <source>
        <dbReference type="Proteomes" id="UP000245783"/>
    </source>
</evidence>
<dbReference type="EMBL" id="KZ819352">
    <property type="protein sequence ID" value="PWN46016.1"/>
    <property type="molecule type" value="Genomic_DNA"/>
</dbReference>
<feature type="region of interest" description="Disordered" evidence="1">
    <location>
        <begin position="200"/>
        <end position="222"/>
    </location>
</feature>
<feature type="compositionally biased region" description="Low complexity" evidence="1">
    <location>
        <begin position="314"/>
        <end position="323"/>
    </location>
</feature>
<dbReference type="AlphaFoldDB" id="A0A316W7W9"/>
<dbReference type="Proteomes" id="UP000245783">
    <property type="component" value="Unassembled WGS sequence"/>
</dbReference>
<dbReference type="RefSeq" id="XP_025373176.1">
    <property type="nucleotide sequence ID" value="XM_025517657.1"/>
</dbReference>
<sequence length="396" mass="41878">MCSSRTPSFEAIFMAAEVGPKPAHGSVGPEAFCFGASRRPVRLRPAESQSRTTSNNSRGLHHRPMTSPFTTPSRSFHYRDALLPGEELLVNPSGSIPSASLASVEAHTAPPLQLRNQDLQSKNVAHDPHAFAYSSLEFSQDESDQQLSLVHSNDSLTESATSSYSARTYQTAAVMVKSRDRSSSDLSSFLGAYRSTSRAQAQTIPGTAPHESQSALGPGGFEGIVADRSLKRRSSAPGPSVNPLELCSGEDELCEQPASIFGQDISLDSSCFSSPSAPWTTADANAGPKNSISFADRVAFATPKGSEDGLLCESDSSIGSRSPSPTPEGAHRNATILTPGKSMFPLRSAANEGEDISRDGGTPFRVAPDVECSGSIAALSDRSCQFTLALGLFPHR</sequence>
<gene>
    <name evidence="2" type="ORF">IE81DRAFT_80404</name>
</gene>
<dbReference type="InParanoid" id="A0A316W7W9"/>
<reference evidence="2 3" key="1">
    <citation type="journal article" date="2018" name="Mol. Biol. Evol.">
        <title>Broad Genomic Sampling Reveals a Smut Pathogenic Ancestry of the Fungal Clade Ustilaginomycotina.</title>
        <authorList>
            <person name="Kijpornyongpan T."/>
            <person name="Mondo S.J."/>
            <person name="Barry K."/>
            <person name="Sandor L."/>
            <person name="Lee J."/>
            <person name="Lipzen A."/>
            <person name="Pangilinan J."/>
            <person name="LaButti K."/>
            <person name="Hainaut M."/>
            <person name="Henrissat B."/>
            <person name="Grigoriev I.V."/>
            <person name="Spatafora J.W."/>
            <person name="Aime M.C."/>
        </authorList>
    </citation>
    <scope>NUCLEOTIDE SEQUENCE [LARGE SCALE GENOMIC DNA]</scope>
    <source>
        <strain evidence="2 3">MCA 4658</strain>
    </source>
</reference>
<feature type="region of interest" description="Disordered" evidence="1">
    <location>
        <begin position="313"/>
        <end position="335"/>
    </location>
</feature>
<accession>A0A316W7W9</accession>
<feature type="compositionally biased region" description="Polar residues" evidence="1">
    <location>
        <begin position="47"/>
        <end position="58"/>
    </location>
</feature>
<organism evidence="2 3">
    <name type="scientific">Ceraceosorus guamensis</name>
    <dbReference type="NCBI Taxonomy" id="1522189"/>
    <lineage>
        <taxon>Eukaryota</taxon>
        <taxon>Fungi</taxon>
        <taxon>Dikarya</taxon>
        <taxon>Basidiomycota</taxon>
        <taxon>Ustilaginomycotina</taxon>
        <taxon>Exobasidiomycetes</taxon>
        <taxon>Ceraceosorales</taxon>
        <taxon>Ceraceosoraceae</taxon>
        <taxon>Ceraceosorus</taxon>
    </lineage>
</organism>